<dbReference type="SMART" id="SM00050">
    <property type="entry name" value="DISIN"/>
    <property type="match status" value="1"/>
</dbReference>
<feature type="non-terminal residue" evidence="11">
    <location>
        <position position="430"/>
    </location>
</feature>
<feature type="binding site" evidence="7">
    <location>
        <position position="55"/>
    </location>
    <ligand>
        <name>Zn(2+)</name>
        <dbReference type="ChEBI" id="CHEBI:29105"/>
        <note>catalytic</note>
    </ligand>
</feature>
<keyword evidence="7" id="KW-0479">Metal-binding</keyword>
<gene>
    <name evidence="11" type="primary">Adam15</name>
    <name evidence="11" type="ORF">UPUEPO_R08428</name>
</gene>
<feature type="non-terminal residue" evidence="11">
    <location>
        <position position="1"/>
    </location>
</feature>
<evidence type="ECO:0000256" key="7">
    <source>
        <dbReference type="PROSITE-ProRule" id="PRU00276"/>
    </source>
</evidence>
<dbReference type="Gene3D" id="4.10.70.10">
    <property type="entry name" value="Disintegrin domain"/>
    <property type="match status" value="1"/>
</dbReference>
<dbReference type="SMART" id="SM00608">
    <property type="entry name" value="ACR"/>
    <property type="match status" value="1"/>
</dbReference>
<dbReference type="Proteomes" id="UP000544127">
    <property type="component" value="Unassembled WGS sequence"/>
</dbReference>
<feature type="transmembrane region" description="Helical" evidence="8">
    <location>
        <begin position="387"/>
        <end position="408"/>
    </location>
</feature>
<feature type="disulfide bond" evidence="6">
    <location>
        <begin position="176"/>
        <end position="196"/>
    </location>
</feature>
<comment type="subcellular location">
    <subcellularLocation>
        <location evidence="1">Membrane</location>
        <topology evidence="1">Single-pass membrane protein</topology>
    </subcellularLocation>
</comment>
<dbReference type="InterPro" id="IPR001590">
    <property type="entry name" value="Peptidase_M12B"/>
</dbReference>
<evidence type="ECO:0000256" key="3">
    <source>
        <dbReference type="ARBA" id="ARBA00022989"/>
    </source>
</evidence>
<keyword evidence="4 8" id="KW-0472">Membrane</keyword>
<dbReference type="InterPro" id="IPR001762">
    <property type="entry name" value="Disintegrin_dom"/>
</dbReference>
<dbReference type="AlphaFoldDB" id="A0A7K6ART7"/>
<dbReference type="PROSITE" id="PS01186">
    <property type="entry name" value="EGF_2"/>
    <property type="match status" value="1"/>
</dbReference>
<dbReference type="GO" id="GO:0016020">
    <property type="term" value="C:membrane"/>
    <property type="evidence" value="ECO:0007669"/>
    <property type="project" value="UniProtKB-SubCell"/>
</dbReference>
<feature type="domain" description="Peptidase M12B" evidence="10">
    <location>
        <begin position="1"/>
        <end position="109"/>
    </location>
</feature>
<dbReference type="PROSITE" id="PS50215">
    <property type="entry name" value="ADAM_MEPRO"/>
    <property type="match status" value="1"/>
</dbReference>
<proteinExistence type="predicted"/>
<dbReference type="InterPro" id="IPR024079">
    <property type="entry name" value="MetalloPept_cat_dom_sf"/>
</dbReference>
<evidence type="ECO:0000313" key="11">
    <source>
        <dbReference type="EMBL" id="NWU92287.1"/>
    </source>
</evidence>
<dbReference type="FunFam" id="4.10.70.10:FF:000001">
    <property type="entry name" value="Disintegrin and metalloproteinase domain-containing protein 22"/>
    <property type="match status" value="1"/>
</dbReference>
<keyword evidence="2 8" id="KW-0812">Transmembrane</keyword>
<accession>A0A7K6ART7</accession>
<dbReference type="Pfam" id="PF01421">
    <property type="entry name" value="Reprolysin"/>
    <property type="match status" value="1"/>
</dbReference>
<dbReference type="SUPFAM" id="SSF55486">
    <property type="entry name" value="Metalloproteases ('zincins'), catalytic domain"/>
    <property type="match status" value="1"/>
</dbReference>
<dbReference type="Gene3D" id="3.40.390.10">
    <property type="entry name" value="Collagenase (Catalytic Domain)"/>
    <property type="match status" value="1"/>
</dbReference>
<feature type="domain" description="Disintegrin" evidence="9">
    <location>
        <begin position="117"/>
        <end position="204"/>
    </location>
</feature>
<dbReference type="GO" id="GO:0004222">
    <property type="term" value="F:metalloendopeptidase activity"/>
    <property type="evidence" value="ECO:0007669"/>
    <property type="project" value="InterPro"/>
</dbReference>
<evidence type="ECO:0000256" key="1">
    <source>
        <dbReference type="ARBA" id="ARBA00004167"/>
    </source>
</evidence>
<reference evidence="11 12" key="1">
    <citation type="submission" date="2019-09" db="EMBL/GenBank/DDBJ databases">
        <title>Bird 10,000 Genomes (B10K) Project - Family phase.</title>
        <authorList>
            <person name="Zhang G."/>
        </authorList>
    </citation>
    <scope>NUCLEOTIDE SEQUENCE [LARGE SCALE GENOMIC DNA]</scope>
    <source>
        <strain evidence="11">B10K-DU-012-37</strain>
    </source>
</reference>
<dbReference type="InterPro" id="IPR000742">
    <property type="entry name" value="EGF"/>
</dbReference>
<evidence type="ECO:0000256" key="2">
    <source>
        <dbReference type="ARBA" id="ARBA00022692"/>
    </source>
</evidence>
<dbReference type="PANTHER" id="PTHR11905">
    <property type="entry name" value="ADAM A DISINTEGRIN AND METALLOPROTEASE DOMAIN"/>
    <property type="match status" value="1"/>
</dbReference>
<dbReference type="EMBL" id="VZRI01004109">
    <property type="protein sequence ID" value="NWU92287.1"/>
    <property type="molecule type" value="Genomic_DNA"/>
</dbReference>
<feature type="binding site" evidence="7">
    <location>
        <position position="45"/>
    </location>
    <ligand>
        <name>Zn(2+)</name>
        <dbReference type="ChEBI" id="CHEBI:29105"/>
        <note>catalytic</note>
    </ligand>
</feature>
<evidence type="ECO:0000259" key="10">
    <source>
        <dbReference type="PROSITE" id="PS50215"/>
    </source>
</evidence>
<dbReference type="PANTHER" id="PTHR11905:SF130">
    <property type="entry name" value="DISINTEGRIN AND METALLOPROTEINASE DOMAIN-CONTAINING PROTEIN 15"/>
    <property type="match status" value="1"/>
</dbReference>
<evidence type="ECO:0000256" key="6">
    <source>
        <dbReference type="PROSITE-ProRule" id="PRU00068"/>
    </source>
</evidence>
<sequence>LRGTRFADVAVGTAAQDSMCSPLRSGGVSVDHSVSGLVVASTVAHQLGHSLGLRHDGRSCHCSDLLQDRGCIMASPTGLTPGLSFSNCSRQELQRSLQQGLGWCLSNVPQPLRLVGIPRCGNRFVEPGESCDCGLAVECTDPCCNSSSCQLMPGAQCATGGACCHHCQLRQAGYPCRAPQGECDLPEYCDGESGHCPANSFLQDGHPCAGGRALCSGGACTTYEGQCQRLLGPGSGPVGSSCMATLNARGDRSGHCGRLLNGSYIACARGDAGCGLLQCQWGSASGGTAEGSCQATPMPEDEDVSDATMVLPGTICGPGKVCMQHHCQDVAALGNQQCQSKCHGHGVSNNHGHCHCEQGWAPPTCDSPGTGGSQDSGPTAVQQGGSALPTALLLSALLGLMLALGLCCARRAGLPKRLCQLGKGTSCQYR</sequence>
<dbReference type="GO" id="GO:0005615">
    <property type="term" value="C:extracellular space"/>
    <property type="evidence" value="ECO:0007669"/>
    <property type="project" value="TreeGrafter"/>
</dbReference>
<dbReference type="PROSITE" id="PS50214">
    <property type="entry name" value="DISINTEGRIN_2"/>
    <property type="match status" value="1"/>
</dbReference>
<dbReference type="InterPro" id="IPR036436">
    <property type="entry name" value="Disintegrin_dom_sf"/>
</dbReference>
<evidence type="ECO:0000256" key="5">
    <source>
        <dbReference type="ARBA" id="ARBA00023157"/>
    </source>
</evidence>
<dbReference type="InterPro" id="IPR006586">
    <property type="entry name" value="ADAM_Cys-rich"/>
</dbReference>
<dbReference type="GO" id="GO:0005178">
    <property type="term" value="F:integrin binding"/>
    <property type="evidence" value="ECO:0007669"/>
    <property type="project" value="TreeGrafter"/>
</dbReference>
<dbReference type="OrthoDB" id="5951731at2759"/>
<protein>
    <submittedName>
        <fullName evidence="11">ADA15 protein</fullName>
    </submittedName>
</protein>
<evidence type="ECO:0000256" key="8">
    <source>
        <dbReference type="SAM" id="Phobius"/>
    </source>
</evidence>
<dbReference type="Pfam" id="PF08516">
    <property type="entry name" value="ADAM_CR"/>
    <property type="match status" value="1"/>
</dbReference>
<dbReference type="GO" id="GO:0045087">
    <property type="term" value="P:innate immune response"/>
    <property type="evidence" value="ECO:0007669"/>
    <property type="project" value="TreeGrafter"/>
</dbReference>
<evidence type="ECO:0000259" key="9">
    <source>
        <dbReference type="PROSITE" id="PS50214"/>
    </source>
</evidence>
<dbReference type="GO" id="GO:0046872">
    <property type="term" value="F:metal ion binding"/>
    <property type="evidence" value="ECO:0007669"/>
    <property type="project" value="UniProtKB-KW"/>
</dbReference>
<comment type="caution">
    <text evidence="7">Lacks conserved residue(s) required for the propagation of feature annotation.</text>
</comment>
<keyword evidence="12" id="KW-1185">Reference proteome</keyword>
<dbReference type="Pfam" id="PF00200">
    <property type="entry name" value="Disintegrin"/>
    <property type="match status" value="1"/>
</dbReference>
<feature type="binding site" evidence="7">
    <location>
        <position position="49"/>
    </location>
    <ligand>
        <name>Zn(2+)</name>
        <dbReference type="ChEBI" id="CHEBI:29105"/>
        <note>catalytic</note>
    </ligand>
</feature>
<dbReference type="GO" id="GO:0006508">
    <property type="term" value="P:proteolysis"/>
    <property type="evidence" value="ECO:0007669"/>
    <property type="project" value="InterPro"/>
</dbReference>
<evidence type="ECO:0000313" key="12">
    <source>
        <dbReference type="Proteomes" id="UP000544127"/>
    </source>
</evidence>
<dbReference type="SUPFAM" id="SSF57552">
    <property type="entry name" value="Blood coagulation inhibitor (disintegrin)"/>
    <property type="match status" value="1"/>
</dbReference>
<organism evidence="11 12">
    <name type="scientific">Upupa epops</name>
    <name type="common">Eurasian hoopoe</name>
    <dbReference type="NCBI Taxonomy" id="57439"/>
    <lineage>
        <taxon>Eukaryota</taxon>
        <taxon>Metazoa</taxon>
        <taxon>Chordata</taxon>
        <taxon>Craniata</taxon>
        <taxon>Vertebrata</taxon>
        <taxon>Euteleostomi</taxon>
        <taxon>Archelosauria</taxon>
        <taxon>Archosauria</taxon>
        <taxon>Dinosauria</taxon>
        <taxon>Saurischia</taxon>
        <taxon>Theropoda</taxon>
        <taxon>Coelurosauria</taxon>
        <taxon>Aves</taxon>
        <taxon>Neognathae</taxon>
        <taxon>Neoaves</taxon>
        <taxon>Telluraves</taxon>
        <taxon>Coraciimorphae</taxon>
        <taxon>Bucerotiformes</taxon>
        <taxon>Upupidae</taxon>
        <taxon>Upupa</taxon>
    </lineage>
</organism>
<comment type="caution">
    <text evidence="11">The sequence shown here is derived from an EMBL/GenBank/DDBJ whole genome shotgun (WGS) entry which is preliminary data.</text>
</comment>
<keyword evidence="3 8" id="KW-1133">Transmembrane helix</keyword>
<evidence type="ECO:0000256" key="4">
    <source>
        <dbReference type="ARBA" id="ARBA00023136"/>
    </source>
</evidence>
<name>A0A7K6ART7_UPUEP</name>
<keyword evidence="7" id="KW-0862">Zinc</keyword>
<keyword evidence="5 6" id="KW-1015">Disulfide bond</keyword>
<dbReference type="GO" id="GO:0007229">
    <property type="term" value="P:integrin-mediated signaling pathway"/>
    <property type="evidence" value="ECO:0007669"/>
    <property type="project" value="TreeGrafter"/>
</dbReference>